<dbReference type="AlphaFoldDB" id="A0AAD5QSC8"/>
<gene>
    <name evidence="2" type="ORF">KIN20_018692</name>
</gene>
<protein>
    <submittedName>
        <fullName evidence="2">Uncharacterized protein</fullName>
    </submittedName>
</protein>
<keyword evidence="1" id="KW-0732">Signal</keyword>
<evidence type="ECO:0000256" key="1">
    <source>
        <dbReference type="SAM" id="SignalP"/>
    </source>
</evidence>
<organism evidence="2 3">
    <name type="scientific">Parelaphostrongylus tenuis</name>
    <name type="common">Meningeal worm</name>
    <dbReference type="NCBI Taxonomy" id="148309"/>
    <lineage>
        <taxon>Eukaryota</taxon>
        <taxon>Metazoa</taxon>
        <taxon>Ecdysozoa</taxon>
        <taxon>Nematoda</taxon>
        <taxon>Chromadorea</taxon>
        <taxon>Rhabditida</taxon>
        <taxon>Rhabditina</taxon>
        <taxon>Rhabditomorpha</taxon>
        <taxon>Strongyloidea</taxon>
        <taxon>Metastrongylidae</taxon>
        <taxon>Parelaphostrongylus</taxon>
    </lineage>
</organism>
<proteinExistence type="predicted"/>
<sequence length="136" mass="14773">MVGLATSSFMISMLTITEVVGCAVLPSGQARSRNFTVAGFALPVNMVYSSNTAVRTMVSGIAAEQQGRSALLPDAIISNILGQLMTQINYEALEYKEATVVPTPDMKSLAAPSPQSRCCAVQMVQFRSREHFQRRR</sequence>
<evidence type="ECO:0000313" key="3">
    <source>
        <dbReference type="Proteomes" id="UP001196413"/>
    </source>
</evidence>
<feature type="chain" id="PRO_5042004017" evidence="1">
    <location>
        <begin position="22"/>
        <end position="136"/>
    </location>
</feature>
<name>A0AAD5QSC8_PARTN</name>
<evidence type="ECO:0000313" key="2">
    <source>
        <dbReference type="EMBL" id="KAJ1359874.1"/>
    </source>
</evidence>
<feature type="signal peptide" evidence="1">
    <location>
        <begin position="1"/>
        <end position="21"/>
    </location>
</feature>
<accession>A0AAD5QSC8</accession>
<keyword evidence="3" id="KW-1185">Reference proteome</keyword>
<dbReference type="EMBL" id="JAHQIW010003720">
    <property type="protein sequence ID" value="KAJ1359874.1"/>
    <property type="molecule type" value="Genomic_DNA"/>
</dbReference>
<comment type="caution">
    <text evidence="2">The sequence shown here is derived from an EMBL/GenBank/DDBJ whole genome shotgun (WGS) entry which is preliminary data.</text>
</comment>
<dbReference type="Proteomes" id="UP001196413">
    <property type="component" value="Unassembled WGS sequence"/>
</dbReference>
<reference evidence="2" key="1">
    <citation type="submission" date="2021-06" db="EMBL/GenBank/DDBJ databases">
        <title>Parelaphostrongylus tenuis whole genome reference sequence.</title>
        <authorList>
            <person name="Garwood T.J."/>
            <person name="Larsen P.A."/>
            <person name="Fountain-Jones N.M."/>
            <person name="Garbe J.R."/>
            <person name="Macchietto M.G."/>
            <person name="Kania S.A."/>
            <person name="Gerhold R.W."/>
            <person name="Richards J.E."/>
            <person name="Wolf T.M."/>
        </authorList>
    </citation>
    <scope>NUCLEOTIDE SEQUENCE</scope>
    <source>
        <strain evidence="2">MNPRO001-30</strain>
        <tissue evidence="2">Meninges</tissue>
    </source>
</reference>